<sequence>MAPWHGSVEETFAALQNQVFAEFFSSWPEADRPADIAELWSGDEKDEDSWAGFMGEHSPLYDDDGRWTGRCVVLHGDAAPEAVAFWGHSGD</sequence>
<name>A0ABN2TI45_9ACTN</name>
<dbReference type="Proteomes" id="UP001500751">
    <property type="component" value="Unassembled WGS sequence"/>
</dbReference>
<proteinExistence type="predicted"/>
<evidence type="ECO:0000313" key="2">
    <source>
        <dbReference type="Proteomes" id="UP001500751"/>
    </source>
</evidence>
<organism evidence="1 2">
    <name type="scientific">Catenulispora yoronensis</name>
    <dbReference type="NCBI Taxonomy" id="450799"/>
    <lineage>
        <taxon>Bacteria</taxon>
        <taxon>Bacillati</taxon>
        <taxon>Actinomycetota</taxon>
        <taxon>Actinomycetes</taxon>
        <taxon>Catenulisporales</taxon>
        <taxon>Catenulisporaceae</taxon>
        <taxon>Catenulispora</taxon>
    </lineage>
</organism>
<evidence type="ECO:0000313" key="1">
    <source>
        <dbReference type="EMBL" id="GAA2010420.1"/>
    </source>
</evidence>
<comment type="caution">
    <text evidence="1">The sequence shown here is derived from an EMBL/GenBank/DDBJ whole genome shotgun (WGS) entry which is preliminary data.</text>
</comment>
<protein>
    <submittedName>
        <fullName evidence="1">Uncharacterized protein</fullName>
    </submittedName>
</protein>
<gene>
    <name evidence="1" type="ORF">GCM10009839_00390</name>
</gene>
<accession>A0ABN2TI45</accession>
<dbReference type="RefSeq" id="WP_344663374.1">
    <property type="nucleotide sequence ID" value="NZ_BAAAQN010000001.1"/>
</dbReference>
<dbReference type="EMBL" id="BAAAQN010000001">
    <property type="protein sequence ID" value="GAA2010420.1"/>
    <property type="molecule type" value="Genomic_DNA"/>
</dbReference>
<reference evidence="1 2" key="1">
    <citation type="journal article" date="2019" name="Int. J. Syst. Evol. Microbiol.">
        <title>The Global Catalogue of Microorganisms (GCM) 10K type strain sequencing project: providing services to taxonomists for standard genome sequencing and annotation.</title>
        <authorList>
            <consortium name="The Broad Institute Genomics Platform"/>
            <consortium name="The Broad Institute Genome Sequencing Center for Infectious Disease"/>
            <person name="Wu L."/>
            <person name="Ma J."/>
        </authorList>
    </citation>
    <scope>NUCLEOTIDE SEQUENCE [LARGE SCALE GENOMIC DNA]</scope>
    <source>
        <strain evidence="1 2">JCM 16014</strain>
    </source>
</reference>
<keyword evidence="2" id="KW-1185">Reference proteome</keyword>